<name>A0A432Y437_9GAMM</name>
<comment type="caution">
    <text evidence="2">The sequence shown here is derived from an EMBL/GenBank/DDBJ whole genome shotgun (WGS) entry which is preliminary data.</text>
</comment>
<keyword evidence="1" id="KW-0732">Signal</keyword>
<dbReference type="AlphaFoldDB" id="A0A432Y437"/>
<accession>A0A432Y437</accession>
<evidence type="ECO:0000313" key="3">
    <source>
        <dbReference type="Proteomes" id="UP000287649"/>
    </source>
</evidence>
<feature type="signal peptide" evidence="1">
    <location>
        <begin position="1"/>
        <end position="23"/>
    </location>
</feature>
<protein>
    <recommendedName>
        <fullName evidence="4">DUF2946 domain-containing protein</fullName>
    </recommendedName>
</protein>
<evidence type="ECO:0008006" key="4">
    <source>
        <dbReference type="Google" id="ProtNLM"/>
    </source>
</evidence>
<proteinExistence type="predicted"/>
<keyword evidence="3" id="KW-1185">Reference proteome</keyword>
<dbReference type="Proteomes" id="UP000287649">
    <property type="component" value="Unassembled WGS sequence"/>
</dbReference>
<feature type="chain" id="PRO_5019378426" description="DUF2946 domain-containing protein" evidence="1">
    <location>
        <begin position="24"/>
        <end position="113"/>
    </location>
</feature>
<evidence type="ECO:0000313" key="2">
    <source>
        <dbReference type="EMBL" id="RUO55682.1"/>
    </source>
</evidence>
<evidence type="ECO:0000256" key="1">
    <source>
        <dbReference type="SAM" id="SignalP"/>
    </source>
</evidence>
<sequence length="113" mass="12747">MLRQGIIMLVLLAFLTQVSQAIADVHQPHQTSPEQHLDFDHDENQISPQELPQKGSVSFDCHHCCHCHGSFHIYAMKADKTLILPRLTSTIANYIQDYTNPLASPLFRPPISS</sequence>
<dbReference type="EMBL" id="PIPX01000001">
    <property type="protein sequence ID" value="RUO55682.1"/>
    <property type="molecule type" value="Genomic_DNA"/>
</dbReference>
<reference evidence="3" key="1">
    <citation type="journal article" date="2018" name="Front. Microbiol.">
        <title>Genome-Based Analysis Reveals the Taxonomy and Diversity of the Family Idiomarinaceae.</title>
        <authorList>
            <person name="Liu Y."/>
            <person name="Lai Q."/>
            <person name="Shao Z."/>
        </authorList>
    </citation>
    <scope>NUCLEOTIDE SEQUENCE [LARGE SCALE GENOMIC DNA]</scope>
    <source>
        <strain evidence="3">PO-M2</strain>
    </source>
</reference>
<gene>
    <name evidence="2" type="ORF">CWI70_02540</name>
</gene>
<organism evidence="2 3">
    <name type="scientific">Pseudidiomarina homiensis</name>
    <dbReference type="NCBI Taxonomy" id="364198"/>
    <lineage>
        <taxon>Bacteria</taxon>
        <taxon>Pseudomonadati</taxon>
        <taxon>Pseudomonadota</taxon>
        <taxon>Gammaproteobacteria</taxon>
        <taxon>Alteromonadales</taxon>
        <taxon>Idiomarinaceae</taxon>
        <taxon>Pseudidiomarina</taxon>
    </lineage>
</organism>